<evidence type="ECO:0000256" key="4">
    <source>
        <dbReference type="PROSITE-ProRule" id="PRU00236"/>
    </source>
</evidence>
<dbReference type="NCBIfam" id="NF001754">
    <property type="entry name" value="PRK00481.1-4"/>
    <property type="match status" value="1"/>
</dbReference>
<dbReference type="PANTHER" id="PTHR11085:SF4">
    <property type="entry name" value="NAD-DEPENDENT PROTEIN DEACYLASE"/>
    <property type="match status" value="1"/>
</dbReference>
<dbReference type="InterPro" id="IPR029035">
    <property type="entry name" value="DHS-like_NAD/FAD-binding_dom"/>
</dbReference>
<keyword evidence="6" id="KW-0012">Acyltransferase</keyword>
<keyword evidence="7" id="KW-1185">Reference proteome</keyword>
<evidence type="ECO:0000313" key="7">
    <source>
        <dbReference type="Proteomes" id="UP001377337"/>
    </source>
</evidence>
<evidence type="ECO:0000259" key="5">
    <source>
        <dbReference type="PROSITE" id="PS50305"/>
    </source>
</evidence>
<evidence type="ECO:0000256" key="3">
    <source>
        <dbReference type="ARBA" id="ARBA00023027"/>
    </source>
</evidence>
<feature type="binding site" evidence="4">
    <location>
        <position position="150"/>
    </location>
    <ligand>
        <name>Zn(2+)</name>
        <dbReference type="ChEBI" id="CHEBI:29105"/>
    </ligand>
</feature>
<feature type="binding site" evidence="4">
    <location>
        <position position="130"/>
    </location>
    <ligand>
        <name>Zn(2+)</name>
        <dbReference type="ChEBI" id="CHEBI:29105"/>
    </ligand>
</feature>
<feature type="domain" description="Deacetylase sirtuin-type" evidence="5">
    <location>
        <begin position="1"/>
        <end position="254"/>
    </location>
</feature>
<evidence type="ECO:0000256" key="2">
    <source>
        <dbReference type="ARBA" id="ARBA00022679"/>
    </source>
</evidence>
<dbReference type="InterPro" id="IPR050134">
    <property type="entry name" value="NAD-dep_sirtuin_deacylases"/>
</dbReference>
<accession>A0ABZ2NJG6</accession>
<evidence type="ECO:0000313" key="6">
    <source>
        <dbReference type="EMBL" id="WXB97961.1"/>
    </source>
</evidence>
<sequence>MNHTINQLATWLSEANVISVMTGAGVSTESGIPDFRSSQGLWTEDLSRTEVMSRSYFERNPKSFWRYFKDIFQTKLSTGHQPNKGHSFLRELESMGKEVHIFTQNVDGLHQKAGSRHVYNMHGSIQSAECPKCKTSYGLDYIHEEEVPRCSALIGNGRRCDFILKPDVVLFGDTVQHMEEIYHTVDRSELLLVMGTSLEVYPVNQIPKDFRYRGNKKMVLINREPTRMDHVFDLVIHASIGETLEQAEEKMKHEDSG</sequence>
<dbReference type="Pfam" id="PF02146">
    <property type="entry name" value="SIR2"/>
    <property type="match status" value="1"/>
</dbReference>
<dbReference type="RefSeq" id="WP_338780726.1">
    <property type="nucleotide sequence ID" value="NZ_CP147407.1"/>
</dbReference>
<feature type="active site" description="Proton acceptor" evidence="4">
    <location>
        <position position="122"/>
    </location>
</feature>
<dbReference type="PROSITE" id="PS50305">
    <property type="entry name" value="SIRTUIN"/>
    <property type="match status" value="1"/>
</dbReference>
<feature type="binding site" evidence="4">
    <location>
        <position position="133"/>
    </location>
    <ligand>
        <name>Zn(2+)</name>
        <dbReference type="ChEBI" id="CHEBI:29105"/>
    </ligand>
</feature>
<dbReference type="PANTHER" id="PTHR11085">
    <property type="entry name" value="NAD-DEPENDENT PROTEIN DEACYLASE SIRTUIN-5, MITOCHONDRIAL-RELATED"/>
    <property type="match status" value="1"/>
</dbReference>
<reference evidence="6 7" key="1">
    <citation type="submission" date="2024-02" db="EMBL/GenBank/DDBJ databases">
        <title>Seven novel Bacillus-like species.</title>
        <authorList>
            <person name="Liu G."/>
        </authorList>
    </citation>
    <scope>NUCLEOTIDE SEQUENCE [LARGE SCALE GENOMIC DNA]</scope>
    <source>
        <strain evidence="6 7">FJAT-52054</strain>
    </source>
</reference>
<dbReference type="InterPro" id="IPR003000">
    <property type="entry name" value="Sirtuin"/>
</dbReference>
<gene>
    <name evidence="6" type="ORF">WCV65_05645</name>
</gene>
<evidence type="ECO:0000256" key="1">
    <source>
        <dbReference type="ARBA" id="ARBA00012928"/>
    </source>
</evidence>
<dbReference type="InterPro" id="IPR026591">
    <property type="entry name" value="Sirtuin_cat_small_dom_sf"/>
</dbReference>
<feature type="binding site" evidence="4">
    <location>
        <position position="160"/>
    </location>
    <ligand>
        <name>Zn(2+)</name>
        <dbReference type="ChEBI" id="CHEBI:29105"/>
    </ligand>
</feature>
<organism evidence="6 7">
    <name type="scientific">Metabacillus sediminis</name>
    <dbReference type="NCBI Taxonomy" id="3117746"/>
    <lineage>
        <taxon>Bacteria</taxon>
        <taxon>Bacillati</taxon>
        <taxon>Bacillota</taxon>
        <taxon>Bacilli</taxon>
        <taxon>Bacillales</taxon>
        <taxon>Bacillaceae</taxon>
        <taxon>Metabacillus</taxon>
    </lineage>
</organism>
<dbReference type="EMBL" id="CP147407">
    <property type="protein sequence ID" value="WXB97961.1"/>
    <property type="molecule type" value="Genomic_DNA"/>
</dbReference>
<dbReference type="SUPFAM" id="SSF52467">
    <property type="entry name" value="DHS-like NAD/FAD-binding domain"/>
    <property type="match status" value="1"/>
</dbReference>
<dbReference type="EC" id="2.3.1.286" evidence="1"/>
<dbReference type="InterPro" id="IPR026590">
    <property type="entry name" value="Ssirtuin_cat_dom"/>
</dbReference>
<proteinExistence type="predicted"/>
<protein>
    <recommendedName>
        <fullName evidence="1">protein acetyllysine N-acetyltransferase</fullName>
        <ecNumber evidence="1">2.3.1.286</ecNumber>
    </recommendedName>
</protein>
<keyword evidence="2 6" id="KW-0808">Transferase</keyword>
<dbReference type="GO" id="GO:0034979">
    <property type="term" value="F:NAD-dependent protein lysine deacetylase activity"/>
    <property type="evidence" value="ECO:0007669"/>
    <property type="project" value="UniProtKB-EC"/>
</dbReference>
<dbReference type="Proteomes" id="UP001377337">
    <property type="component" value="Chromosome"/>
</dbReference>
<dbReference type="Gene3D" id="3.40.50.1220">
    <property type="entry name" value="TPP-binding domain"/>
    <property type="match status" value="1"/>
</dbReference>
<keyword evidence="4" id="KW-0862">Zinc</keyword>
<keyword evidence="3" id="KW-0520">NAD</keyword>
<dbReference type="Gene3D" id="3.30.1600.10">
    <property type="entry name" value="SIR2/SIRT2 'Small Domain"/>
    <property type="match status" value="1"/>
</dbReference>
<name>A0ABZ2NJG6_9BACI</name>
<keyword evidence="4" id="KW-0479">Metal-binding</keyword>